<comment type="cofactor">
    <cofactor evidence="5">
        <name>a divalent metal cation</name>
        <dbReference type="ChEBI" id="CHEBI:60240"/>
    </cofactor>
    <text evidence="5">Binds 2 divalent metal cations per subunit.</text>
</comment>
<evidence type="ECO:0000256" key="2">
    <source>
        <dbReference type="ARBA" id="ARBA00022723"/>
    </source>
</evidence>
<proteinExistence type="inferred from homology"/>
<evidence type="ECO:0000313" key="7">
    <source>
        <dbReference type="EMBL" id="CAF4925913.1"/>
    </source>
</evidence>
<dbReference type="InterPro" id="IPR032466">
    <property type="entry name" value="Metal_Hydrolase"/>
</dbReference>
<feature type="binding site" evidence="5">
    <location>
        <position position="169"/>
    </location>
    <ligand>
        <name>a divalent metal cation</name>
        <dbReference type="ChEBI" id="CHEBI:60240"/>
        <label>2</label>
    </ligand>
</feature>
<keyword evidence="8" id="KW-1185">Reference proteome</keyword>
<dbReference type="InterPro" id="IPR017947">
    <property type="entry name" value="AryldialkylPase_Zn-BS"/>
</dbReference>
<feature type="binding site" evidence="5">
    <location>
        <position position="230"/>
    </location>
    <ligand>
        <name>a divalent metal cation</name>
        <dbReference type="ChEBI" id="CHEBI:60240"/>
        <label>2</label>
    </ligand>
</feature>
<dbReference type="InterPro" id="IPR001559">
    <property type="entry name" value="Phosphotriesterase"/>
</dbReference>
<evidence type="ECO:0000256" key="1">
    <source>
        <dbReference type="ARBA" id="ARBA00020475"/>
    </source>
</evidence>
<dbReference type="Pfam" id="PF02126">
    <property type="entry name" value="PTE"/>
    <property type="match status" value="1"/>
</dbReference>
<feature type="binding site" evidence="5">
    <location>
        <position position="169"/>
    </location>
    <ligand>
        <name>a divalent metal cation</name>
        <dbReference type="ChEBI" id="CHEBI:60240"/>
        <label>1</label>
    </ligand>
</feature>
<comment type="caution">
    <text evidence="6">Lacks conserved residue(s) required for the propagation of feature annotation.</text>
</comment>
<evidence type="ECO:0000256" key="5">
    <source>
        <dbReference type="PIRSR" id="PIRSR601559-52"/>
    </source>
</evidence>
<dbReference type="PANTHER" id="PTHR10819">
    <property type="entry name" value="PHOSPHOTRIESTERASE-RELATED"/>
    <property type="match status" value="1"/>
</dbReference>
<reference evidence="7" key="1">
    <citation type="submission" date="2021-02" db="EMBL/GenBank/DDBJ databases">
        <authorList>
            <person name="Steward A R."/>
        </authorList>
    </citation>
    <scope>NUCLEOTIDE SEQUENCE</scope>
</reference>
<dbReference type="PROSITE" id="PS51347">
    <property type="entry name" value="PHOSPHOTRIESTERASE_2"/>
    <property type="match status" value="1"/>
</dbReference>
<evidence type="ECO:0000256" key="6">
    <source>
        <dbReference type="PROSITE-ProRule" id="PRU00679"/>
    </source>
</evidence>
<feature type="binding site" evidence="5">
    <location>
        <position position="201"/>
    </location>
    <ligand>
        <name>a divalent metal cation</name>
        <dbReference type="ChEBI" id="CHEBI:60240"/>
        <label>2</label>
    </ligand>
</feature>
<gene>
    <name evidence="7" type="ORF">PMACD_LOCUS13449</name>
</gene>
<name>A0A821WF80_9NEOP</name>
<feature type="binding site" evidence="5">
    <location>
        <position position="298"/>
    </location>
    <ligand>
        <name>a divalent metal cation</name>
        <dbReference type="ChEBI" id="CHEBI:60240"/>
        <label>1</label>
    </ligand>
</feature>
<evidence type="ECO:0000256" key="3">
    <source>
        <dbReference type="ARBA" id="ARBA00022801"/>
    </source>
</evidence>
<evidence type="ECO:0000256" key="4">
    <source>
        <dbReference type="ARBA" id="ARBA00029607"/>
    </source>
</evidence>
<keyword evidence="3" id="KW-0378">Hydrolase</keyword>
<dbReference type="GO" id="GO:0016788">
    <property type="term" value="F:hydrolase activity, acting on ester bonds"/>
    <property type="evidence" value="ECO:0007669"/>
    <property type="project" value="InterPro"/>
</dbReference>
<accession>A0A821WF80</accession>
<feature type="binding site" evidence="5">
    <location>
        <position position="25"/>
    </location>
    <ligand>
        <name>a divalent metal cation</name>
        <dbReference type="ChEBI" id="CHEBI:60240"/>
        <label>1</label>
    </ligand>
</feature>
<feature type="binding site" evidence="5">
    <location>
        <position position="23"/>
    </location>
    <ligand>
        <name>a divalent metal cation</name>
        <dbReference type="ChEBI" id="CHEBI:60240"/>
        <label>1</label>
    </ligand>
</feature>
<dbReference type="OrthoDB" id="9998343at2759"/>
<evidence type="ECO:0000313" key="8">
    <source>
        <dbReference type="Proteomes" id="UP000663880"/>
    </source>
</evidence>
<protein>
    <recommendedName>
        <fullName evidence="1">Phosphotriesterase-related protein</fullName>
    </recommendedName>
    <alternativeName>
        <fullName evidence="4">Parathion hydrolase-related protein</fullName>
    </alternativeName>
</protein>
<dbReference type="PROSITE" id="PS01322">
    <property type="entry name" value="PHOSPHOTRIESTERASE_1"/>
    <property type="match status" value="1"/>
</dbReference>
<sequence length="348" mass="39405">MNGKVQTVLGDVESSVLGRTLTHEHLAMEFSHFYKEPPKQIADKFKFGFTLQNVGFLRQYPYSSETNLLLNDSLAKEAVLNDVMEYKKYGGGTIVENTTVGIKRDIDFYKQVSETTNVHIVAGTGHYIADVQDTKVIALKIEDLYNHMLKELTEGCVDYPSVKAGVMGEIASVWPIKDFERKAIKAAGELQSQLGCGVSFHPHRDPEAPFEIIRLYTEAGGRVEKAVMSHLDRTLLDFEKLFEFSQLGVYCQFDLFGVEVSHYQLNIATDMPSDAQRLNMIKRLVDEGKEDKVLMSHDIHTKHRLIDFGGHGYSHIINNILPRMKAKGFTDEQIDKITIQNPAKWLSF</sequence>
<comment type="caution">
    <text evidence="7">The sequence shown here is derived from an EMBL/GenBank/DDBJ whole genome shotgun (WGS) entry which is preliminary data.</text>
</comment>
<dbReference type="SUPFAM" id="SSF51556">
    <property type="entry name" value="Metallo-dependent hydrolases"/>
    <property type="match status" value="1"/>
</dbReference>
<comment type="similarity">
    <text evidence="6">Belongs to the metallo-dependent hydrolases superfamily. Phosphotriesterase family.</text>
</comment>
<dbReference type="AlphaFoldDB" id="A0A821WF80"/>
<dbReference type="GO" id="GO:0008270">
    <property type="term" value="F:zinc ion binding"/>
    <property type="evidence" value="ECO:0007669"/>
    <property type="project" value="InterPro"/>
</dbReference>
<dbReference type="PANTHER" id="PTHR10819:SF3">
    <property type="entry name" value="PHOSPHOTRIESTERASE-RELATED PROTEIN"/>
    <property type="match status" value="1"/>
</dbReference>
<keyword evidence="2 5" id="KW-0479">Metal-binding</keyword>
<dbReference type="Proteomes" id="UP000663880">
    <property type="component" value="Unassembled WGS sequence"/>
</dbReference>
<dbReference type="Gene3D" id="3.20.20.140">
    <property type="entry name" value="Metal-dependent hydrolases"/>
    <property type="match status" value="1"/>
</dbReference>
<organism evidence="7 8">
    <name type="scientific">Pieris macdunnoughi</name>
    <dbReference type="NCBI Taxonomy" id="345717"/>
    <lineage>
        <taxon>Eukaryota</taxon>
        <taxon>Metazoa</taxon>
        <taxon>Ecdysozoa</taxon>
        <taxon>Arthropoda</taxon>
        <taxon>Hexapoda</taxon>
        <taxon>Insecta</taxon>
        <taxon>Pterygota</taxon>
        <taxon>Neoptera</taxon>
        <taxon>Endopterygota</taxon>
        <taxon>Lepidoptera</taxon>
        <taxon>Glossata</taxon>
        <taxon>Ditrysia</taxon>
        <taxon>Papilionoidea</taxon>
        <taxon>Pieridae</taxon>
        <taxon>Pierinae</taxon>
        <taxon>Pieris</taxon>
    </lineage>
</organism>
<dbReference type="EMBL" id="CAJOBZ010000061">
    <property type="protein sequence ID" value="CAF4925913.1"/>
    <property type="molecule type" value="Genomic_DNA"/>
</dbReference>